<feature type="region of interest" description="Disordered" evidence="2">
    <location>
        <begin position="318"/>
        <end position="337"/>
    </location>
</feature>
<feature type="domain" description="J" evidence="3">
    <location>
        <begin position="6"/>
        <end position="71"/>
    </location>
</feature>
<dbReference type="InterPro" id="IPR018253">
    <property type="entry name" value="DnaJ_domain_CS"/>
</dbReference>
<keyword evidence="5" id="KW-1185">Reference proteome</keyword>
<dbReference type="InterPro" id="IPR001623">
    <property type="entry name" value="DnaJ_domain"/>
</dbReference>
<accession>A0ABR1Z272</accession>
<dbReference type="InterPro" id="IPR036869">
    <property type="entry name" value="J_dom_sf"/>
</dbReference>
<evidence type="ECO:0000313" key="5">
    <source>
        <dbReference type="Proteomes" id="UP001492380"/>
    </source>
</evidence>
<gene>
    <name evidence="4" type="ORF">HDK90DRAFT_12528</name>
</gene>
<dbReference type="CDD" id="cd10747">
    <property type="entry name" value="DnaJ_C"/>
    <property type="match status" value="1"/>
</dbReference>
<proteinExistence type="predicted"/>
<organism evidence="4 5">
    <name type="scientific">Phyllosticta capitalensis</name>
    <dbReference type="NCBI Taxonomy" id="121624"/>
    <lineage>
        <taxon>Eukaryota</taxon>
        <taxon>Fungi</taxon>
        <taxon>Dikarya</taxon>
        <taxon>Ascomycota</taxon>
        <taxon>Pezizomycotina</taxon>
        <taxon>Dothideomycetes</taxon>
        <taxon>Dothideomycetes incertae sedis</taxon>
        <taxon>Botryosphaeriales</taxon>
        <taxon>Phyllostictaceae</taxon>
        <taxon>Phyllosticta</taxon>
    </lineage>
</organism>
<dbReference type="Pfam" id="PF01556">
    <property type="entry name" value="DnaJ_C"/>
    <property type="match status" value="1"/>
</dbReference>
<dbReference type="PANTHER" id="PTHR24078">
    <property type="entry name" value="DNAJ HOMOLOG SUBFAMILY C MEMBER"/>
    <property type="match status" value="1"/>
</dbReference>
<dbReference type="Gene3D" id="2.60.260.20">
    <property type="entry name" value="Urease metallochaperone UreE, N-terminal domain"/>
    <property type="match status" value="2"/>
</dbReference>
<dbReference type="Proteomes" id="UP001492380">
    <property type="component" value="Unassembled WGS sequence"/>
</dbReference>
<feature type="region of interest" description="Disordered" evidence="2">
    <location>
        <begin position="171"/>
        <end position="197"/>
    </location>
</feature>
<evidence type="ECO:0000313" key="4">
    <source>
        <dbReference type="EMBL" id="KAK8246497.1"/>
    </source>
</evidence>
<name>A0ABR1Z272_9PEZI</name>
<dbReference type="PANTHER" id="PTHR24078:SF553">
    <property type="entry name" value="DNAJ HOMOLOG SUBFAMILY B MEMBER 5"/>
    <property type="match status" value="1"/>
</dbReference>
<evidence type="ECO:0000256" key="1">
    <source>
        <dbReference type="ARBA" id="ARBA00023186"/>
    </source>
</evidence>
<dbReference type="SMART" id="SM00271">
    <property type="entry name" value="DnaJ"/>
    <property type="match status" value="1"/>
</dbReference>
<dbReference type="CDD" id="cd06257">
    <property type="entry name" value="DnaJ"/>
    <property type="match status" value="1"/>
</dbReference>
<dbReference type="InterPro" id="IPR002939">
    <property type="entry name" value="DnaJ_C"/>
</dbReference>
<dbReference type="PROSITE" id="PS50076">
    <property type="entry name" value="DNAJ_2"/>
    <property type="match status" value="1"/>
</dbReference>
<sequence>MVKETKLYDALGVSSSASQDDIRKAYRKGALKWHPDKNKDNPQAAEKFKELSQAYEILSDPEKRKTYDQFGLEFILRGGAPPPEGAEGFADGGNPFAGAGGGGFNFGGMPGGGAKTFHFSTGPGGGMGGSGFQFSNADNIFAEFMRSSGGARGGMDDDDDFGFSPFGGMPGGFPSGGRPSAKRSATGSRFNDRRPQTPEVTVVEKPLPVTLEELFNGTAKKMKIKRKTYDPATGKQSTQDRILEVPIKKGLKAGSKIKFSDVGDQVEGGTQDLHFIVSEKEHPLFKREGDDIHHKVDIDLKEALTGWRRTVQTIDGKQVAVGGSGPTPPTYTDRFPGLGMPKSKKPQERGDFVVGVNIKFPTSLTTDQKNKLKEIL</sequence>
<dbReference type="SUPFAM" id="SSF49493">
    <property type="entry name" value="HSP40/DnaJ peptide-binding domain"/>
    <property type="match status" value="2"/>
</dbReference>
<keyword evidence="1" id="KW-0143">Chaperone</keyword>
<dbReference type="EMBL" id="JBBWRZ010000001">
    <property type="protein sequence ID" value="KAK8246497.1"/>
    <property type="molecule type" value="Genomic_DNA"/>
</dbReference>
<evidence type="ECO:0000259" key="3">
    <source>
        <dbReference type="PROSITE" id="PS50076"/>
    </source>
</evidence>
<reference evidence="4 5" key="1">
    <citation type="submission" date="2024-04" db="EMBL/GenBank/DDBJ databases">
        <title>Phyllosticta paracitricarpa is synonymous to the EU quarantine fungus P. citricarpa based on phylogenomic analyses.</title>
        <authorList>
            <consortium name="Lawrence Berkeley National Laboratory"/>
            <person name="Van Ingen-Buijs V.A."/>
            <person name="Van Westerhoven A.C."/>
            <person name="Haridas S."/>
            <person name="Skiadas P."/>
            <person name="Martin F."/>
            <person name="Groenewald J.Z."/>
            <person name="Crous P.W."/>
            <person name="Seidl M.F."/>
        </authorList>
    </citation>
    <scope>NUCLEOTIDE SEQUENCE [LARGE SCALE GENOMIC DNA]</scope>
    <source>
        <strain evidence="4 5">CBS 123374</strain>
    </source>
</reference>
<protein>
    <recommendedName>
        <fullName evidence="3">J domain-containing protein</fullName>
    </recommendedName>
</protein>
<dbReference type="Pfam" id="PF00226">
    <property type="entry name" value="DnaJ"/>
    <property type="match status" value="1"/>
</dbReference>
<dbReference type="InterPro" id="IPR051339">
    <property type="entry name" value="DnaJ_subfamily_B"/>
</dbReference>
<dbReference type="PROSITE" id="PS00636">
    <property type="entry name" value="DNAJ_1"/>
    <property type="match status" value="1"/>
</dbReference>
<dbReference type="SUPFAM" id="SSF46565">
    <property type="entry name" value="Chaperone J-domain"/>
    <property type="match status" value="1"/>
</dbReference>
<evidence type="ECO:0000256" key="2">
    <source>
        <dbReference type="SAM" id="MobiDB-lite"/>
    </source>
</evidence>
<comment type="caution">
    <text evidence="4">The sequence shown here is derived from an EMBL/GenBank/DDBJ whole genome shotgun (WGS) entry which is preliminary data.</text>
</comment>
<dbReference type="InterPro" id="IPR008971">
    <property type="entry name" value="HSP40/DnaJ_pept-bd"/>
</dbReference>
<dbReference type="Gene3D" id="1.10.287.110">
    <property type="entry name" value="DnaJ domain"/>
    <property type="match status" value="1"/>
</dbReference>
<dbReference type="PRINTS" id="PR00625">
    <property type="entry name" value="JDOMAIN"/>
</dbReference>